<protein>
    <submittedName>
        <fullName evidence="1">Uncharacterized protein</fullName>
    </submittedName>
</protein>
<reference evidence="1 2" key="1">
    <citation type="journal article" date="2020" name="Mol. Biol. Evol.">
        <title>Distinct Expression and Methylation Patterns for Genes with Different Fates following a Single Whole-Genome Duplication in Flowering Plants.</title>
        <authorList>
            <person name="Shi T."/>
            <person name="Rahmani R.S."/>
            <person name="Gugger P.F."/>
            <person name="Wang M."/>
            <person name="Li H."/>
            <person name="Zhang Y."/>
            <person name="Li Z."/>
            <person name="Wang Q."/>
            <person name="Van de Peer Y."/>
            <person name="Marchal K."/>
            <person name="Chen J."/>
        </authorList>
    </citation>
    <scope>NUCLEOTIDE SEQUENCE [LARGE SCALE GENOMIC DNA]</scope>
    <source>
        <tissue evidence="1">Leaf</tissue>
    </source>
</reference>
<name>A0A822Z0I8_NELNU</name>
<accession>A0A822Z0I8</accession>
<sequence length="105" mass="11531">MSRRNGNDVWGVERNGEERDFLPPLLCSSSQGRETMYSNSSSLSFYLIEENGRTGEGDARKRREAGGLEVGEAAAAAAVCRRIEEDEQCPFQLISAIWSADADGK</sequence>
<evidence type="ECO:0000313" key="2">
    <source>
        <dbReference type="Proteomes" id="UP000607653"/>
    </source>
</evidence>
<gene>
    <name evidence="1" type="ORF">HUJ06_007650</name>
</gene>
<dbReference type="EMBL" id="DUZY01000004">
    <property type="protein sequence ID" value="DAD37009.1"/>
    <property type="molecule type" value="Genomic_DNA"/>
</dbReference>
<dbReference type="Proteomes" id="UP000607653">
    <property type="component" value="Unassembled WGS sequence"/>
</dbReference>
<dbReference type="AlphaFoldDB" id="A0A822Z0I8"/>
<comment type="caution">
    <text evidence="1">The sequence shown here is derived from an EMBL/GenBank/DDBJ whole genome shotgun (WGS) entry which is preliminary data.</text>
</comment>
<proteinExistence type="predicted"/>
<organism evidence="1 2">
    <name type="scientific">Nelumbo nucifera</name>
    <name type="common">Sacred lotus</name>
    <dbReference type="NCBI Taxonomy" id="4432"/>
    <lineage>
        <taxon>Eukaryota</taxon>
        <taxon>Viridiplantae</taxon>
        <taxon>Streptophyta</taxon>
        <taxon>Embryophyta</taxon>
        <taxon>Tracheophyta</taxon>
        <taxon>Spermatophyta</taxon>
        <taxon>Magnoliopsida</taxon>
        <taxon>Proteales</taxon>
        <taxon>Nelumbonaceae</taxon>
        <taxon>Nelumbo</taxon>
    </lineage>
</organism>
<evidence type="ECO:0000313" key="1">
    <source>
        <dbReference type="EMBL" id="DAD37009.1"/>
    </source>
</evidence>
<keyword evidence="2" id="KW-1185">Reference proteome</keyword>